<gene>
    <name evidence="6" type="ordered locus">CAALFM_C503260CA</name>
    <name evidence="5" type="ordered locus">orf19.10176</name>
</gene>
<sequence length="1093" mass="125926">MYTSGSALSLLLLTCFIQPTYSTFVGTQNCNSDIIDCKLRLLITDVALDKEKKKLKFFINSQVANFDPNSTDDDTSIIINDVNTTTNKYTTLHVEIGFMDKIIVKENVRFCDMIAVKNTTAFQSSPRFIHDTANNNNFTKIPHTNKNYESFELLSAVLKTPNNPEDDDGLSTKPPLSFQDHVFNHTLATSNTTVDRIFSNSTGHLVQCPLYYNDSIVLYYEVDVNDHFHKLGSYSVLFKVISNEEDSKVIGCSKAYVTPVQPKVISNVVAYGVLVLLMVTLLLNVITLMYSTYQESSNPFLFKASAICNEELLKQVDTTLPGIFTYLQYALFMGGLDLAYPGFFQPILGQIKWCALIGFSPVFKNEHHSYNHSDNVYYTLETGGLPNLTRYISNDLIINNWANFIVTFIVVIVMHVVSSQLFIMSKLLLDKLDLGNSRSKKSFVRGGDFNGFSIFSKKNFYLILGQVLHLFLLVFAMPFLILSSFQFLAASDISGKRRFGTNYAQLREDAYSMVVPYNELCIPSSIFSFATKIGDGSEYSPSKYPPIFDSGHMRHNTERRNYVSSQLSQDRMYLHPNDNATLFHNTHHIGNYTQKVDPSYMRISEPCLVFSGILLALWVILCLYFAFHYLVSIKRYFRIKQSSNISRLYTSLRTILIWGYLYVEYRPERVEYALYEFFTMFFKSMVIGLLQRHGIAQVVCLTLISILDLIVLFTIHPHYVKISWWSSKLMFPVARFLTAVLCIAFIRDLELSVTSKLYVAYAQLLIHTIVGILFCIQLFYWFTRTMISIFQNSKNNQTNNDDVNQSLTVYDSLDDFQQQFDYKPLQPLPTYQIYSAATAITTTPLSIIDQMENPFIFGQSSGSCIMKQNGARNKTNAGKANKDKDEMEQQEEEEYLDANYYYRSRSEQVSKNIVDHELQTHSSNNSDVTSFEQLQYESNMRKLKNDYKVREGDYIYRKYFTDDSIDPEIKELWESRKNNNNKMVIEKVQQQKQQKQKQKRQQVYHGQSTHDSSRISNSIIDKVKHVFHNNTNRRHTRKTGANQNAVELQRFEVDRPKKLIVKTVDQIKQEQQKQKDDLLSNNTTKSLSTSHLI</sequence>
<proteinExistence type="predicted"/>
<feature type="transmembrane region" description="Helical" evidence="2">
    <location>
        <begin position="696"/>
        <end position="717"/>
    </location>
</feature>
<feature type="transmembrane region" description="Helical" evidence="2">
    <location>
        <begin position="268"/>
        <end position="290"/>
    </location>
</feature>
<feature type="transmembrane region" description="Helical" evidence="2">
    <location>
        <begin position="460"/>
        <end position="488"/>
    </location>
</feature>
<evidence type="ECO:0000313" key="7">
    <source>
        <dbReference type="Proteomes" id="UP000000559"/>
    </source>
</evidence>
<feature type="region of interest" description="Disordered" evidence="1">
    <location>
        <begin position="872"/>
        <end position="892"/>
    </location>
</feature>
<dbReference type="RefSeq" id="XP_712035.2">
    <property type="nucleotide sequence ID" value="XM_706942.2"/>
</dbReference>
<feature type="signal peptide" evidence="3">
    <location>
        <begin position="1"/>
        <end position="22"/>
    </location>
</feature>
<feature type="transmembrane region" description="Helical" evidence="2">
    <location>
        <begin position="401"/>
        <end position="423"/>
    </location>
</feature>
<keyword evidence="2" id="KW-0472">Membrane</keyword>
<dbReference type="GeneID" id="3646360"/>
<feature type="transmembrane region" description="Helical" evidence="2">
    <location>
        <begin position="607"/>
        <end position="627"/>
    </location>
</feature>
<evidence type="ECO:0000256" key="1">
    <source>
        <dbReference type="SAM" id="MobiDB-lite"/>
    </source>
</evidence>
<reference evidence="6 7" key="2">
    <citation type="journal article" date="2007" name="Genome Biol.">
        <title>Assembly of the Candida albicans genome into sixteen supercontigs aligned on the eight chromosomes.</title>
        <authorList>
            <person name="van het Hoog M."/>
            <person name="Rast T.J."/>
            <person name="Martchenko M."/>
            <person name="Grindle S."/>
            <person name="Dignard D."/>
            <person name="Hogues H."/>
            <person name="Cuomo C."/>
            <person name="Berriman M."/>
            <person name="Scherer S."/>
            <person name="Magee B.B."/>
            <person name="Whiteway M."/>
            <person name="Chibana H."/>
            <person name="Nantel A."/>
            <person name="Magee P.T."/>
        </authorList>
    </citation>
    <scope>GENOME REANNOTATION</scope>
    <source>
        <strain evidence="7">SC5314 / ATCC MYA-2876</strain>
    </source>
</reference>
<dbReference type="Pfam" id="PF06011">
    <property type="entry name" value="TRP"/>
    <property type="match status" value="1"/>
</dbReference>
<feature type="transmembrane region" description="Helical" evidence="2">
    <location>
        <begin position="729"/>
        <end position="746"/>
    </location>
</feature>
<dbReference type="CGD" id="CAL0000193019">
    <property type="gene designation" value="orf19.10176"/>
</dbReference>
<dbReference type="GO" id="GO:0055085">
    <property type="term" value="P:transmembrane transport"/>
    <property type="evidence" value="ECO:0000318"/>
    <property type="project" value="GO_Central"/>
</dbReference>
<protein>
    <recommendedName>
        <fullName evidence="4">TRP C-terminal domain-containing protein</fullName>
    </recommendedName>
</protein>
<evidence type="ECO:0000256" key="2">
    <source>
        <dbReference type="SAM" id="Phobius"/>
    </source>
</evidence>
<evidence type="ECO:0000313" key="5">
    <source>
        <dbReference type="CGD" id="CAL0000193019"/>
    </source>
</evidence>
<dbReference type="InterPro" id="IPR040241">
    <property type="entry name" value="TRP_Flc/Pkd2-like"/>
</dbReference>
<dbReference type="PeptideAtlas" id="A0A1D8PNM6"/>
<name>A0A1D8PNM6_CANAL</name>
<dbReference type="eggNOG" id="ENOG502S0RP">
    <property type="taxonomic scope" value="Eukaryota"/>
</dbReference>
<keyword evidence="2" id="KW-1133">Transmembrane helix</keyword>
<feature type="region of interest" description="Disordered" evidence="1">
    <location>
        <begin position="1070"/>
        <end position="1093"/>
    </location>
</feature>
<dbReference type="Proteomes" id="UP000000559">
    <property type="component" value="Chromosome 5"/>
</dbReference>
<keyword evidence="2" id="KW-0812">Transmembrane</keyword>
<feature type="domain" description="TRP C-terminal" evidence="4">
    <location>
        <begin position="381"/>
        <end position="801"/>
    </location>
</feature>
<feature type="transmembrane region" description="Helical" evidence="2">
    <location>
        <begin position="672"/>
        <end position="690"/>
    </location>
</feature>
<evidence type="ECO:0000259" key="4">
    <source>
        <dbReference type="Pfam" id="PF06011"/>
    </source>
</evidence>
<dbReference type="OrthoDB" id="5312224at2759"/>
<feature type="region of interest" description="Disordered" evidence="1">
    <location>
        <begin position="989"/>
        <end position="1018"/>
    </location>
</feature>
<feature type="chain" id="PRO_5009111199" description="TRP C-terminal domain-containing protein" evidence="3">
    <location>
        <begin position="23"/>
        <end position="1093"/>
    </location>
</feature>
<keyword evidence="7" id="KW-1185">Reference proteome</keyword>
<feature type="compositionally biased region" description="Low complexity" evidence="1">
    <location>
        <begin position="1079"/>
        <end position="1093"/>
    </location>
</feature>
<dbReference type="InParanoid" id="A0A1D8PNM6"/>
<dbReference type="PANTHER" id="PTHR31145">
    <property type="entry name" value="INTEGRAL MEMBRANE PROTEIN (AFU_ORTHOLOGUE AFUA_7G01610)"/>
    <property type="match status" value="1"/>
</dbReference>
<evidence type="ECO:0000313" key="6">
    <source>
        <dbReference type="EMBL" id="AOW29741.1"/>
    </source>
</evidence>
<dbReference type="VEuPathDB" id="FungiDB:C5_03260C_A"/>
<accession>A0A1D8PNM6</accession>
<dbReference type="PANTHER" id="PTHR31145:SF6">
    <property type="entry name" value="INTEGRAL MEMBRANE PROTEIN (AFU_ORTHOLOGUE AFUA_7G01610)"/>
    <property type="match status" value="1"/>
</dbReference>
<dbReference type="STRING" id="237561.A0A1D8PNM6"/>
<reference evidence="6 7" key="1">
    <citation type="journal article" date="2004" name="Proc. Natl. Acad. Sci. U.S.A.">
        <title>The diploid genome sequence of Candida albicans.</title>
        <authorList>
            <person name="Jones T."/>
            <person name="Federspiel N.A."/>
            <person name="Chibana H."/>
            <person name="Dungan J."/>
            <person name="Kalman S."/>
            <person name="Magee B.B."/>
            <person name="Newport G."/>
            <person name="Thorstenson Y.R."/>
            <person name="Agabian N."/>
            <person name="Magee P.T."/>
            <person name="Davis R.W."/>
            <person name="Scherer S."/>
        </authorList>
    </citation>
    <scope>NUCLEOTIDE SEQUENCE [LARGE SCALE GENOMIC DNA]</scope>
    <source>
        <strain evidence="7">SC5314 / ATCC MYA-2876</strain>
    </source>
</reference>
<feature type="compositionally biased region" description="Polar residues" evidence="1">
    <location>
        <begin position="1004"/>
        <end position="1018"/>
    </location>
</feature>
<dbReference type="GO" id="GO:0016020">
    <property type="term" value="C:membrane"/>
    <property type="evidence" value="ECO:0000318"/>
    <property type="project" value="GO_Central"/>
</dbReference>
<feature type="transmembrane region" description="Helical" evidence="2">
    <location>
        <begin position="758"/>
        <end position="782"/>
    </location>
</feature>
<dbReference type="EMBL" id="CP017627">
    <property type="protein sequence ID" value="AOW29741.1"/>
    <property type="molecule type" value="Genomic_DNA"/>
</dbReference>
<reference evidence="6 7" key="3">
    <citation type="journal article" date="2013" name="Genome Biol.">
        <title>Assembly of a phased diploid Candida albicans genome facilitates allele-specific measurements and provides a simple model for repeat and indel structure.</title>
        <authorList>
            <person name="Muzzey D."/>
            <person name="Schwartz K."/>
            <person name="Weissman J.S."/>
            <person name="Sherlock G."/>
        </authorList>
    </citation>
    <scope>NUCLEOTIDE SEQUENCE [LARGE SCALE GENOMIC DNA]</scope>
    <source>
        <strain evidence="7">SC5314 / ATCC MYA-2876</strain>
    </source>
</reference>
<dbReference type="AlphaFoldDB" id="A0A1D8PNM6"/>
<dbReference type="KEGG" id="cal:CAALFM_C503260CA"/>
<dbReference type="InterPro" id="IPR010308">
    <property type="entry name" value="TRP_C"/>
</dbReference>
<evidence type="ECO:0000256" key="3">
    <source>
        <dbReference type="SAM" id="SignalP"/>
    </source>
</evidence>
<keyword evidence="3" id="KW-0732">Signal</keyword>
<organism evidence="6 7">
    <name type="scientific">Candida albicans (strain SC5314 / ATCC MYA-2876)</name>
    <name type="common">Yeast</name>
    <dbReference type="NCBI Taxonomy" id="237561"/>
    <lineage>
        <taxon>Eukaryota</taxon>
        <taxon>Fungi</taxon>
        <taxon>Dikarya</taxon>
        <taxon>Ascomycota</taxon>
        <taxon>Saccharomycotina</taxon>
        <taxon>Pichiomycetes</taxon>
        <taxon>Debaryomycetaceae</taxon>
        <taxon>Candida/Lodderomyces clade</taxon>
        <taxon>Candida</taxon>
    </lineage>
</organism>